<dbReference type="InterPro" id="IPR036388">
    <property type="entry name" value="WH-like_DNA-bd_sf"/>
</dbReference>
<evidence type="ECO:0000256" key="2">
    <source>
        <dbReference type="ARBA" id="ARBA00023125"/>
    </source>
</evidence>
<dbReference type="AlphaFoldDB" id="A0A8J3VUW7"/>
<keyword evidence="6" id="KW-1185">Reference proteome</keyword>
<dbReference type="GO" id="GO:0003677">
    <property type="term" value="F:DNA binding"/>
    <property type="evidence" value="ECO:0007669"/>
    <property type="project" value="UniProtKB-KW"/>
</dbReference>
<dbReference type="InterPro" id="IPR001034">
    <property type="entry name" value="DeoR_HTH"/>
</dbReference>
<keyword evidence="3" id="KW-0804">Transcription</keyword>
<dbReference type="EMBL" id="BONZ01000078">
    <property type="protein sequence ID" value="GIH19299.1"/>
    <property type="molecule type" value="Genomic_DNA"/>
</dbReference>
<dbReference type="PROSITE" id="PS00894">
    <property type="entry name" value="HTH_DEOR_1"/>
    <property type="match status" value="1"/>
</dbReference>
<dbReference type="PRINTS" id="PR00037">
    <property type="entry name" value="HTHLACR"/>
</dbReference>
<feature type="domain" description="HTH deoR-type" evidence="4">
    <location>
        <begin position="3"/>
        <end position="58"/>
    </location>
</feature>
<dbReference type="InterPro" id="IPR014036">
    <property type="entry name" value="DeoR-like_C"/>
</dbReference>
<proteinExistence type="predicted"/>
<evidence type="ECO:0000313" key="5">
    <source>
        <dbReference type="EMBL" id="GIH19299.1"/>
    </source>
</evidence>
<keyword evidence="1" id="KW-0805">Transcription regulation</keyword>
<dbReference type="PROSITE" id="PS51000">
    <property type="entry name" value="HTH_DEOR_2"/>
    <property type="match status" value="1"/>
</dbReference>
<dbReference type="InterPro" id="IPR050313">
    <property type="entry name" value="Carb_Metab_HTH_regulators"/>
</dbReference>
<evidence type="ECO:0000256" key="3">
    <source>
        <dbReference type="ARBA" id="ARBA00023163"/>
    </source>
</evidence>
<protein>
    <submittedName>
        <fullName evidence="5">DeoR family transcriptional regulator</fullName>
    </submittedName>
</protein>
<dbReference type="InterPro" id="IPR036390">
    <property type="entry name" value="WH_DNA-bd_sf"/>
</dbReference>
<accession>A0A8J3VUW7</accession>
<gene>
    <name evidence="5" type="primary">glpR_3</name>
    <name evidence="5" type="ORF">Raf01_74710</name>
</gene>
<dbReference type="Pfam" id="PF00455">
    <property type="entry name" value="DeoRC"/>
    <property type="match status" value="1"/>
</dbReference>
<dbReference type="Gene3D" id="1.10.10.10">
    <property type="entry name" value="Winged helix-like DNA-binding domain superfamily/Winged helix DNA-binding domain"/>
    <property type="match status" value="1"/>
</dbReference>
<keyword evidence="2" id="KW-0238">DNA-binding</keyword>
<dbReference type="PANTHER" id="PTHR30363">
    <property type="entry name" value="HTH-TYPE TRANSCRIPTIONAL REGULATOR SRLR-RELATED"/>
    <property type="match status" value="1"/>
</dbReference>
<dbReference type="InterPro" id="IPR037171">
    <property type="entry name" value="NagB/RpiA_transferase-like"/>
</dbReference>
<sequence length="256" mass="26132">MLTRQRHHAILTLLNRRGAVTASELAEEFGVSDVTIRRDLVALHGSGLLHRVHGGAVRAGATAAALARHDRQGGTRQAIARLAAATVRPDTTIALSAGATATALAALVAAVGGLTVITNSLPAATAASRTAAPPDLLLLGGQASRRGAQVGSLARAAAESVHIETLYLDAYGMHPTAGFTTADLLEADINQVLVGSARRLVVLADHTAWGRAGIRTVARLHQAELVISDTGLPAQARTAVAATGGQLLLADPSPIP</sequence>
<dbReference type="SMART" id="SM00420">
    <property type="entry name" value="HTH_DEOR"/>
    <property type="match status" value="1"/>
</dbReference>
<evidence type="ECO:0000256" key="1">
    <source>
        <dbReference type="ARBA" id="ARBA00023015"/>
    </source>
</evidence>
<comment type="caution">
    <text evidence="5">The sequence shown here is derived from an EMBL/GenBank/DDBJ whole genome shotgun (WGS) entry which is preliminary data.</text>
</comment>
<reference evidence="5" key="1">
    <citation type="submission" date="2021-01" db="EMBL/GenBank/DDBJ databases">
        <title>Whole genome shotgun sequence of Rugosimonospora africana NBRC 104875.</title>
        <authorList>
            <person name="Komaki H."/>
            <person name="Tamura T."/>
        </authorList>
    </citation>
    <scope>NUCLEOTIDE SEQUENCE</scope>
    <source>
        <strain evidence="5">NBRC 104875</strain>
    </source>
</reference>
<dbReference type="SMART" id="SM01134">
    <property type="entry name" value="DeoRC"/>
    <property type="match status" value="1"/>
</dbReference>
<organism evidence="5 6">
    <name type="scientific">Rugosimonospora africana</name>
    <dbReference type="NCBI Taxonomy" id="556532"/>
    <lineage>
        <taxon>Bacteria</taxon>
        <taxon>Bacillati</taxon>
        <taxon>Actinomycetota</taxon>
        <taxon>Actinomycetes</taxon>
        <taxon>Micromonosporales</taxon>
        <taxon>Micromonosporaceae</taxon>
        <taxon>Rugosimonospora</taxon>
    </lineage>
</organism>
<dbReference type="GO" id="GO:0003700">
    <property type="term" value="F:DNA-binding transcription factor activity"/>
    <property type="evidence" value="ECO:0007669"/>
    <property type="project" value="InterPro"/>
</dbReference>
<evidence type="ECO:0000313" key="6">
    <source>
        <dbReference type="Proteomes" id="UP000642748"/>
    </source>
</evidence>
<dbReference type="SUPFAM" id="SSF100950">
    <property type="entry name" value="NagB/RpiA/CoA transferase-like"/>
    <property type="match status" value="1"/>
</dbReference>
<evidence type="ECO:0000259" key="4">
    <source>
        <dbReference type="PROSITE" id="PS51000"/>
    </source>
</evidence>
<dbReference type="Proteomes" id="UP000642748">
    <property type="component" value="Unassembled WGS sequence"/>
</dbReference>
<dbReference type="PANTHER" id="PTHR30363:SF44">
    <property type="entry name" value="AGA OPERON TRANSCRIPTIONAL REPRESSOR-RELATED"/>
    <property type="match status" value="1"/>
</dbReference>
<dbReference type="InterPro" id="IPR018356">
    <property type="entry name" value="Tscrpt_reg_HTH_DeoR_CS"/>
</dbReference>
<dbReference type="Pfam" id="PF08220">
    <property type="entry name" value="HTH_DeoR"/>
    <property type="match status" value="1"/>
</dbReference>
<name>A0A8J3VUW7_9ACTN</name>
<dbReference type="SUPFAM" id="SSF46785">
    <property type="entry name" value="Winged helix' DNA-binding domain"/>
    <property type="match status" value="1"/>
</dbReference>
<dbReference type="RefSeq" id="WP_203922763.1">
    <property type="nucleotide sequence ID" value="NZ_BONZ01000078.1"/>
</dbReference>